<feature type="compositionally biased region" description="Basic and acidic residues" evidence="1">
    <location>
        <begin position="133"/>
        <end position="146"/>
    </location>
</feature>
<feature type="compositionally biased region" description="Basic and acidic residues" evidence="1">
    <location>
        <begin position="7"/>
        <end position="26"/>
    </location>
</feature>
<feature type="region of interest" description="Disordered" evidence="1">
    <location>
        <begin position="79"/>
        <end position="102"/>
    </location>
</feature>
<feature type="region of interest" description="Disordered" evidence="1">
    <location>
        <begin position="1"/>
        <end position="66"/>
    </location>
</feature>
<accession>A0AAV6G0W9</accession>
<evidence type="ECO:0000313" key="2">
    <source>
        <dbReference type="EMBL" id="KAG5268708.1"/>
    </source>
</evidence>
<name>A0AAV6G0W9_9TELE</name>
<protein>
    <submittedName>
        <fullName evidence="2">Uncharacterized protein</fullName>
    </submittedName>
</protein>
<feature type="compositionally biased region" description="Basic and acidic residues" evidence="1">
    <location>
        <begin position="57"/>
        <end position="66"/>
    </location>
</feature>
<evidence type="ECO:0000256" key="1">
    <source>
        <dbReference type="SAM" id="MobiDB-lite"/>
    </source>
</evidence>
<dbReference type="AlphaFoldDB" id="A0AAV6G0W9"/>
<gene>
    <name evidence="2" type="ORF">AALO_G00215530</name>
</gene>
<evidence type="ECO:0000313" key="3">
    <source>
        <dbReference type="Proteomes" id="UP000823561"/>
    </source>
</evidence>
<reference evidence="2" key="1">
    <citation type="submission" date="2020-10" db="EMBL/GenBank/DDBJ databases">
        <title>Chromosome-scale genome assembly of the Allis shad, Alosa alosa.</title>
        <authorList>
            <person name="Margot Z."/>
            <person name="Christophe K."/>
            <person name="Cabau C."/>
            <person name="Louis A."/>
            <person name="Berthelot C."/>
            <person name="Parey E."/>
            <person name="Roest Crollius H."/>
            <person name="Montfort J."/>
            <person name="Robinson-Rechavi M."/>
            <person name="Bucao C."/>
            <person name="Bouchez O."/>
            <person name="Gislard M."/>
            <person name="Lluch J."/>
            <person name="Milhes M."/>
            <person name="Lampietro C."/>
            <person name="Lopez Roques C."/>
            <person name="Donnadieu C."/>
            <person name="Braasch I."/>
            <person name="Desvignes T."/>
            <person name="Postlethwait J."/>
            <person name="Bobe J."/>
            <person name="Guiguen Y."/>
        </authorList>
    </citation>
    <scope>NUCLEOTIDE SEQUENCE</scope>
    <source>
        <strain evidence="2">M-15738</strain>
        <tissue evidence="2">Blood</tissue>
    </source>
</reference>
<sequence length="178" mass="20364">MSPEENAQERSVGESTEDKGNNDSKDIWTNAPVHPPMEEKLKSPATGNNMLQCTKHHIQEEENAYEDRKYEGILEKECDGNESIDESIGDKGEAKKQRSSYTIHKRSRSFDFVHDCTGVKAGRVKAQSLRRSRSLERYDKFNKEDNMAGQPKIPHGQNYSKRERGRQQRTLARGRGLV</sequence>
<keyword evidence="3" id="KW-1185">Reference proteome</keyword>
<dbReference type="EMBL" id="JADWDJ010000016">
    <property type="protein sequence ID" value="KAG5268708.1"/>
    <property type="molecule type" value="Genomic_DNA"/>
</dbReference>
<feature type="region of interest" description="Disordered" evidence="1">
    <location>
        <begin position="124"/>
        <end position="178"/>
    </location>
</feature>
<comment type="caution">
    <text evidence="2">The sequence shown here is derived from an EMBL/GenBank/DDBJ whole genome shotgun (WGS) entry which is preliminary data.</text>
</comment>
<organism evidence="2 3">
    <name type="scientific">Alosa alosa</name>
    <name type="common">allis shad</name>
    <dbReference type="NCBI Taxonomy" id="278164"/>
    <lineage>
        <taxon>Eukaryota</taxon>
        <taxon>Metazoa</taxon>
        <taxon>Chordata</taxon>
        <taxon>Craniata</taxon>
        <taxon>Vertebrata</taxon>
        <taxon>Euteleostomi</taxon>
        <taxon>Actinopterygii</taxon>
        <taxon>Neopterygii</taxon>
        <taxon>Teleostei</taxon>
        <taxon>Clupei</taxon>
        <taxon>Clupeiformes</taxon>
        <taxon>Clupeoidei</taxon>
        <taxon>Clupeidae</taxon>
        <taxon>Alosa</taxon>
    </lineage>
</organism>
<proteinExistence type="predicted"/>
<dbReference type="Proteomes" id="UP000823561">
    <property type="component" value="Chromosome 16"/>
</dbReference>